<evidence type="ECO:0000256" key="5">
    <source>
        <dbReference type="ARBA" id="ARBA00022692"/>
    </source>
</evidence>
<protein>
    <submittedName>
        <fullName evidence="11">TRAP transporter, DctQ-like membrane protein</fullName>
    </submittedName>
</protein>
<feature type="transmembrane region" description="Helical" evidence="9">
    <location>
        <begin position="47"/>
        <end position="65"/>
    </location>
</feature>
<organism evidence="11">
    <name type="scientific">Vecturithrix granuli</name>
    <dbReference type="NCBI Taxonomy" id="1499967"/>
    <lineage>
        <taxon>Bacteria</taxon>
        <taxon>Candidatus Moduliflexota</taxon>
        <taxon>Candidatus Vecturitrichia</taxon>
        <taxon>Candidatus Vecturitrichales</taxon>
        <taxon>Candidatus Vecturitrichaceae</taxon>
        <taxon>Candidatus Vecturithrix</taxon>
    </lineage>
</organism>
<feature type="transmembrane region" description="Helical" evidence="9">
    <location>
        <begin position="86"/>
        <end position="111"/>
    </location>
</feature>
<accession>A0A081C7B5</accession>
<evidence type="ECO:0000256" key="8">
    <source>
        <dbReference type="ARBA" id="ARBA00038436"/>
    </source>
</evidence>
<dbReference type="AlphaFoldDB" id="A0A081C7B5"/>
<keyword evidence="6 9" id="KW-1133">Transmembrane helix</keyword>
<sequence>MQKLLNVLGKIEEIFVTSALAFMGMVLALQILMRYIFNHPLVWSEELARYTFVWVTFVGASYGVHHNAHIRMEAIHKKFPPTLQKIVTISTNLLAILIFSYLIPAGIVFTVEQHDIASSAMEIPMSLVFAAVPVGCFVVAFRLLIQTIQIIKTGGGQQI</sequence>
<evidence type="ECO:0000256" key="6">
    <source>
        <dbReference type="ARBA" id="ARBA00022989"/>
    </source>
</evidence>
<evidence type="ECO:0000256" key="7">
    <source>
        <dbReference type="ARBA" id="ARBA00023136"/>
    </source>
</evidence>
<evidence type="ECO:0000313" key="12">
    <source>
        <dbReference type="Proteomes" id="UP000030661"/>
    </source>
</evidence>
<dbReference type="PANTHER" id="PTHR35011">
    <property type="entry name" value="2,3-DIKETO-L-GULONATE TRAP TRANSPORTER SMALL PERMEASE PROTEIN YIAM"/>
    <property type="match status" value="1"/>
</dbReference>
<gene>
    <name evidence="11" type="ORF">U27_00367</name>
</gene>
<feature type="transmembrane region" description="Helical" evidence="9">
    <location>
        <begin position="12"/>
        <end position="35"/>
    </location>
</feature>
<evidence type="ECO:0000256" key="4">
    <source>
        <dbReference type="ARBA" id="ARBA00022519"/>
    </source>
</evidence>
<dbReference type="eggNOG" id="COG3090">
    <property type="taxonomic scope" value="Bacteria"/>
</dbReference>
<comment type="subcellular location">
    <subcellularLocation>
        <location evidence="1">Cell inner membrane</location>
        <topology evidence="1">Multi-pass membrane protein</topology>
    </subcellularLocation>
</comment>
<dbReference type="GO" id="GO:0022857">
    <property type="term" value="F:transmembrane transporter activity"/>
    <property type="evidence" value="ECO:0007669"/>
    <property type="project" value="TreeGrafter"/>
</dbReference>
<dbReference type="EMBL" id="DF820473">
    <property type="protein sequence ID" value="GAK60470.1"/>
    <property type="molecule type" value="Genomic_DNA"/>
</dbReference>
<keyword evidence="5 9" id="KW-0812">Transmembrane</keyword>
<feature type="transmembrane region" description="Helical" evidence="9">
    <location>
        <begin position="123"/>
        <end position="145"/>
    </location>
</feature>
<dbReference type="GO" id="GO:0015740">
    <property type="term" value="P:C4-dicarboxylate transport"/>
    <property type="evidence" value="ECO:0007669"/>
    <property type="project" value="TreeGrafter"/>
</dbReference>
<evidence type="ECO:0000256" key="1">
    <source>
        <dbReference type="ARBA" id="ARBA00004429"/>
    </source>
</evidence>
<dbReference type="Proteomes" id="UP000030661">
    <property type="component" value="Unassembled WGS sequence"/>
</dbReference>
<evidence type="ECO:0000259" key="10">
    <source>
        <dbReference type="Pfam" id="PF04290"/>
    </source>
</evidence>
<evidence type="ECO:0000256" key="9">
    <source>
        <dbReference type="SAM" id="Phobius"/>
    </source>
</evidence>
<name>A0A081C7B5_VECG1</name>
<keyword evidence="12" id="KW-1185">Reference proteome</keyword>
<evidence type="ECO:0000256" key="3">
    <source>
        <dbReference type="ARBA" id="ARBA00022475"/>
    </source>
</evidence>
<keyword evidence="4" id="KW-0997">Cell inner membrane</keyword>
<dbReference type="PANTHER" id="PTHR35011:SF2">
    <property type="entry name" value="2,3-DIKETO-L-GULONATE TRAP TRANSPORTER SMALL PERMEASE PROTEIN YIAM"/>
    <property type="match status" value="1"/>
</dbReference>
<reference evidence="11" key="1">
    <citation type="journal article" date="2015" name="PeerJ">
        <title>First genomic representation of candidate bacterial phylum KSB3 points to enhanced environmental sensing as a trigger of wastewater bulking.</title>
        <authorList>
            <person name="Sekiguchi Y."/>
            <person name="Ohashi A."/>
            <person name="Parks D.H."/>
            <person name="Yamauchi T."/>
            <person name="Tyson G.W."/>
            <person name="Hugenholtz P."/>
        </authorList>
    </citation>
    <scope>NUCLEOTIDE SEQUENCE [LARGE SCALE GENOMIC DNA]</scope>
</reference>
<keyword evidence="3" id="KW-1003">Cell membrane</keyword>
<comment type="similarity">
    <text evidence="8">Belongs to the TRAP transporter small permease family.</text>
</comment>
<dbReference type="STRING" id="1499967.U27_00367"/>
<dbReference type="InterPro" id="IPR055348">
    <property type="entry name" value="DctQ"/>
</dbReference>
<keyword evidence="7 9" id="KW-0472">Membrane</keyword>
<feature type="domain" description="Tripartite ATP-independent periplasmic transporters DctQ component" evidence="10">
    <location>
        <begin position="24"/>
        <end position="152"/>
    </location>
</feature>
<evidence type="ECO:0000256" key="2">
    <source>
        <dbReference type="ARBA" id="ARBA00022448"/>
    </source>
</evidence>
<proteinExistence type="inferred from homology"/>
<evidence type="ECO:0000313" key="11">
    <source>
        <dbReference type="EMBL" id="GAK60470.1"/>
    </source>
</evidence>
<dbReference type="Pfam" id="PF04290">
    <property type="entry name" value="DctQ"/>
    <property type="match status" value="1"/>
</dbReference>
<dbReference type="InterPro" id="IPR007387">
    <property type="entry name" value="TRAP_DctQ"/>
</dbReference>
<keyword evidence="2" id="KW-0813">Transport</keyword>
<dbReference type="GO" id="GO:0005886">
    <property type="term" value="C:plasma membrane"/>
    <property type="evidence" value="ECO:0007669"/>
    <property type="project" value="UniProtKB-SubCell"/>
</dbReference>
<dbReference type="HOGENOM" id="CLU_086356_9_4_0"/>